<dbReference type="GO" id="GO:0051301">
    <property type="term" value="P:cell division"/>
    <property type="evidence" value="ECO:0007669"/>
    <property type="project" value="UniProtKB-KW"/>
</dbReference>
<dbReference type="Pfam" id="PF05033">
    <property type="entry name" value="Pre-SET"/>
    <property type="match status" value="1"/>
</dbReference>
<evidence type="ECO:0000256" key="12">
    <source>
        <dbReference type="ARBA" id="ARBA00023306"/>
    </source>
</evidence>
<evidence type="ECO:0000256" key="7">
    <source>
        <dbReference type="ARBA" id="ARBA00022679"/>
    </source>
</evidence>
<dbReference type="InterPro" id="IPR001739">
    <property type="entry name" value="Methyl_CpG_DNA-bd"/>
</dbReference>
<dbReference type="Pfam" id="PF01429">
    <property type="entry name" value="MBD"/>
    <property type="match status" value="1"/>
</dbReference>
<comment type="subcellular location">
    <subcellularLocation>
        <location evidence="2">Chromosome</location>
    </subcellularLocation>
    <subcellularLocation>
        <location evidence="1">Nucleus</location>
    </subcellularLocation>
</comment>
<feature type="compositionally biased region" description="Polar residues" evidence="17">
    <location>
        <begin position="117"/>
        <end position="132"/>
    </location>
</feature>
<dbReference type="GO" id="GO:0140947">
    <property type="term" value="F:histone H3K9me2 methyltransferase activity"/>
    <property type="evidence" value="ECO:0007669"/>
    <property type="project" value="UniProtKB-EC"/>
</dbReference>
<dbReference type="EC" id="2.1.1.366" evidence="13"/>
<keyword evidence="11" id="KW-0539">Nucleus</keyword>
<dbReference type="AlphaFoldDB" id="A0A8B9K096"/>
<dbReference type="PANTHER" id="PTHR46024">
    <property type="entry name" value="HISTONE-LYSINE N-METHYLTRANSFERASE EGGLESS"/>
    <property type="match status" value="1"/>
</dbReference>
<feature type="domain" description="Pre-SET" evidence="19">
    <location>
        <begin position="341"/>
        <end position="407"/>
    </location>
</feature>
<dbReference type="PANTHER" id="PTHR46024:SF3">
    <property type="entry name" value="HISTONE-LYSINE N-METHYLTRANSFERASE SETDB2"/>
    <property type="match status" value="1"/>
</dbReference>
<evidence type="ECO:0000256" key="6">
    <source>
        <dbReference type="ARBA" id="ARBA00022618"/>
    </source>
</evidence>
<dbReference type="InterPro" id="IPR001214">
    <property type="entry name" value="SET_dom"/>
</dbReference>
<dbReference type="InterPro" id="IPR046341">
    <property type="entry name" value="SET_dom_sf"/>
</dbReference>
<keyword evidence="10" id="KW-0156">Chromatin regulator</keyword>
<keyword evidence="6" id="KW-0132">Cell division</keyword>
<evidence type="ECO:0000259" key="20">
    <source>
        <dbReference type="PROSITE" id="PS50868"/>
    </source>
</evidence>
<evidence type="ECO:0000256" key="15">
    <source>
        <dbReference type="ARBA" id="ARBA00042995"/>
    </source>
</evidence>
<dbReference type="SMART" id="SM00317">
    <property type="entry name" value="SET"/>
    <property type="match status" value="1"/>
</dbReference>
<dbReference type="InterPro" id="IPR003616">
    <property type="entry name" value="Post-SET_dom"/>
</dbReference>
<dbReference type="GO" id="GO:0032259">
    <property type="term" value="P:methylation"/>
    <property type="evidence" value="ECO:0007669"/>
    <property type="project" value="UniProtKB-KW"/>
</dbReference>
<evidence type="ECO:0000256" key="5">
    <source>
        <dbReference type="ARBA" id="ARBA00022603"/>
    </source>
</evidence>
<dbReference type="PROSITE" id="PS50280">
    <property type="entry name" value="SET"/>
    <property type="match status" value="1"/>
</dbReference>
<evidence type="ECO:0000256" key="16">
    <source>
        <dbReference type="ARBA" id="ARBA00049087"/>
    </source>
</evidence>
<dbReference type="Pfam" id="PF00856">
    <property type="entry name" value="SET"/>
    <property type="match status" value="1"/>
</dbReference>
<feature type="region of interest" description="Disordered" evidence="17">
    <location>
        <begin position="103"/>
        <end position="132"/>
    </location>
</feature>
<feature type="domain" description="Post-SET" evidence="20">
    <location>
        <begin position="654"/>
        <end position="670"/>
    </location>
</feature>
<accession>A0A8B9K096</accession>
<dbReference type="GO" id="GO:0003677">
    <property type="term" value="F:DNA binding"/>
    <property type="evidence" value="ECO:0007669"/>
    <property type="project" value="InterPro"/>
</dbReference>
<dbReference type="GO" id="GO:0005634">
    <property type="term" value="C:nucleus"/>
    <property type="evidence" value="ECO:0007669"/>
    <property type="project" value="UniProtKB-SubCell"/>
</dbReference>
<reference evidence="21" key="1">
    <citation type="submission" date="2025-08" db="UniProtKB">
        <authorList>
            <consortium name="Ensembl"/>
        </authorList>
    </citation>
    <scope>IDENTIFICATION</scope>
</reference>
<evidence type="ECO:0000256" key="13">
    <source>
        <dbReference type="ARBA" id="ARBA00039052"/>
    </source>
</evidence>
<protein>
    <recommendedName>
        <fullName evidence="14">Histone-lysine N-methyltransferase SETDB2</fullName>
        <ecNumber evidence="13">2.1.1.366</ecNumber>
    </recommendedName>
    <alternativeName>
        <fullName evidence="15">SET domain bifurcated 2</fullName>
    </alternativeName>
</protein>
<dbReference type="GO" id="GO:0010629">
    <property type="term" value="P:negative regulation of gene expression"/>
    <property type="evidence" value="ECO:0007669"/>
    <property type="project" value="TreeGrafter"/>
</dbReference>
<dbReference type="GO" id="GO:0008270">
    <property type="term" value="F:zinc ion binding"/>
    <property type="evidence" value="ECO:0007669"/>
    <property type="project" value="InterPro"/>
</dbReference>
<evidence type="ECO:0000256" key="11">
    <source>
        <dbReference type="ARBA" id="ARBA00023242"/>
    </source>
</evidence>
<dbReference type="GO" id="GO:0070828">
    <property type="term" value="P:heterochromatin organization"/>
    <property type="evidence" value="ECO:0007669"/>
    <property type="project" value="TreeGrafter"/>
</dbReference>
<dbReference type="SUPFAM" id="SSF82199">
    <property type="entry name" value="SET domain"/>
    <property type="match status" value="1"/>
</dbReference>
<proteinExistence type="predicted"/>
<dbReference type="PROSITE" id="PS50867">
    <property type="entry name" value="PRE_SET"/>
    <property type="match status" value="1"/>
</dbReference>
<dbReference type="GO" id="GO:0005694">
    <property type="term" value="C:chromosome"/>
    <property type="evidence" value="ECO:0007669"/>
    <property type="project" value="UniProtKB-SubCell"/>
</dbReference>
<dbReference type="Gene3D" id="2.170.270.10">
    <property type="entry name" value="SET domain"/>
    <property type="match status" value="2"/>
</dbReference>
<keyword evidence="5" id="KW-0489">Methyltransferase</keyword>
<dbReference type="PROSITE" id="PS50868">
    <property type="entry name" value="POST_SET"/>
    <property type="match status" value="1"/>
</dbReference>
<evidence type="ECO:0000313" key="22">
    <source>
        <dbReference type="Proteomes" id="UP000694621"/>
    </source>
</evidence>
<feature type="region of interest" description="Disordered" evidence="17">
    <location>
        <begin position="519"/>
        <end position="576"/>
    </location>
</feature>
<dbReference type="Proteomes" id="UP000694621">
    <property type="component" value="Unplaced"/>
</dbReference>
<keyword evidence="3" id="KW-0158">Chromosome</keyword>
<feature type="compositionally biased region" description="Basic and acidic residues" evidence="17">
    <location>
        <begin position="535"/>
        <end position="567"/>
    </location>
</feature>
<keyword evidence="12" id="KW-0131">Cell cycle</keyword>
<comment type="catalytic activity">
    <reaction evidence="16">
        <text>N(6),N(6)-dimethyl-L-lysyl(9)-[histone H3] + S-adenosyl-L-methionine = N(6),N(6),N(6)-trimethyl-L-lysyl(9)-[histone H3] + S-adenosyl-L-homocysteine + H(+)</text>
        <dbReference type="Rhea" id="RHEA:60288"/>
        <dbReference type="Rhea" id="RHEA-COMP:15538"/>
        <dbReference type="Rhea" id="RHEA-COMP:15541"/>
        <dbReference type="ChEBI" id="CHEBI:15378"/>
        <dbReference type="ChEBI" id="CHEBI:57856"/>
        <dbReference type="ChEBI" id="CHEBI:59789"/>
        <dbReference type="ChEBI" id="CHEBI:61961"/>
        <dbReference type="ChEBI" id="CHEBI:61976"/>
        <dbReference type="EC" id="2.1.1.366"/>
    </reaction>
</comment>
<evidence type="ECO:0000256" key="9">
    <source>
        <dbReference type="ARBA" id="ARBA00022776"/>
    </source>
</evidence>
<evidence type="ECO:0000256" key="1">
    <source>
        <dbReference type="ARBA" id="ARBA00004123"/>
    </source>
</evidence>
<name>A0A8B9K096_ASTMX</name>
<evidence type="ECO:0000256" key="2">
    <source>
        <dbReference type="ARBA" id="ARBA00004286"/>
    </source>
</evidence>
<evidence type="ECO:0000259" key="18">
    <source>
        <dbReference type="PROSITE" id="PS50280"/>
    </source>
</evidence>
<organism evidence="21 22">
    <name type="scientific">Astyanax mexicanus</name>
    <name type="common">Blind cave fish</name>
    <name type="synonym">Astyanax fasciatus mexicanus</name>
    <dbReference type="NCBI Taxonomy" id="7994"/>
    <lineage>
        <taxon>Eukaryota</taxon>
        <taxon>Metazoa</taxon>
        <taxon>Chordata</taxon>
        <taxon>Craniata</taxon>
        <taxon>Vertebrata</taxon>
        <taxon>Euteleostomi</taxon>
        <taxon>Actinopterygii</taxon>
        <taxon>Neopterygii</taxon>
        <taxon>Teleostei</taxon>
        <taxon>Ostariophysi</taxon>
        <taxon>Characiformes</taxon>
        <taxon>Characoidei</taxon>
        <taxon>Acestrorhamphidae</taxon>
        <taxon>Acestrorhamphinae</taxon>
        <taxon>Astyanax</taxon>
    </lineage>
</organism>
<keyword evidence="8" id="KW-0949">S-adenosyl-L-methionine</keyword>
<dbReference type="InterPro" id="IPR051516">
    <property type="entry name" value="SETDB_methyltransferase"/>
</dbReference>
<sequence>MVCLGTFGETELNLPERARYFWSRLDVDMVFDELLSFLISLRDNIKIKNASDKDYIQAMNIILEAEVTLSGALKNDTFEQVLISEDILTVSVSDTHCAFLKDGSMQEDELDEDSSRNPESGSDNSQMSSYNRNNNASLEKVDQYDHVLLQSSPRFSPNDQMAPVSPIQVLYQEHDCSQTCIPQLPPSMNHYLGQNPLRVPLLCKFQRQCAFHCSSVEQEDELQDSVEADVLYKAPCGRGLCCMDDVLQFLQQTESLGSLQPVNFTFNPEVLPDRECPPRLLGSAPSLSATILFERDISRGTEAVPVPLCNEVDGVRPKEFRYRKERWPHGCFLSAAPFFSACCDCADGCTDVKRCLCLQRSLKAGAAPKQLYDHQRLNEPVSTGLFECGPWCACEKSKCLNRVVQRGLRVRLQVFRTSDKGWGVRCRDDLDKGTFVCIYAGVVLSLEQSLEDTISSKNLKDDAASDDEVEVVEEWTLPTGQKTTVTETLDISPPLYVPVIKKPADQTSVVLDGEKEQLEQQDLQEEIKTSSPDSNKTEMKDQDDKKEEVVRKKPRLESKEKKGDTPHPDQAVPKGHVLKQGPQENMYYLDASKEGNVARFINHSCNPNLFVQNVFVDTHNPKFPLVAFFTCRSIKAGTELTWNYSYNPGSDPEHEVPCLCGYKNCQTILI</sequence>
<evidence type="ECO:0000256" key="4">
    <source>
        <dbReference type="ARBA" id="ARBA00022473"/>
    </source>
</evidence>
<dbReference type="Ensembl" id="ENSAMXT00005032419.1">
    <property type="protein sequence ID" value="ENSAMXP00005029575.1"/>
    <property type="gene ID" value="ENSAMXG00005014591.1"/>
</dbReference>
<evidence type="ECO:0000313" key="21">
    <source>
        <dbReference type="Ensembl" id="ENSAMXP00005029575.1"/>
    </source>
</evidence>
<keyword evidence="4" id="KW-0217">Developmental protein</keyword>
<evidence type="ECO:0000256" key="17">
    <source>
        <dbReference type="SAM" id="MobiDB-lite"/>
    </source>
</evidence>
<evidence type="ECO:0000259" key="19">
    <source>
        <dbReference type="PROSITE" id="PS50867"/>
    </source>
</evidence>
<evidence type="ECO:0000256" key="8">
    <source>
        <dbReference type="ARBA" id="ARBA00022691"/>
    </source>
</evidence>
<keyword evidence="9" id="KW-0498">Mitosis</keyword>
<evidence type="ECO:0000256" key="14">
    <source>
        <dbReference type="ARBA" id="ARBA00040299"/>
    </source>
</evidence>
<keyword evidence="7" id="KW-0808">Transferase</keyword>
<evidence type="ECO:0000256" key="3">
    <source>
        <dbReference type="ARBA" id="ARBA00022454"/>
    </source>
</evidence>
<dbReference type="InterPro" id="IPR007728">
    <property type="entry name" value="Pre-SET_dom"/>
</dbReference>
<evidence type="ECO:0000256" key="10">
    <source>
        <dbReference type="ARBA" id="ARBA00022853"/>
    </source>
</evidence>
<feature type="domain" description="SET" evidence="18">
    <location>
        <begin position="410"/>
        <end position="645"/>
    </location>
</feature>
<dbReference type="SMART" id="SM00468">
    <property type="entry name" value="PreSET"/>
    <property type="match status" value="1"/>
</dbReference>